<dbReference type="PANTHER" id="PTHR15117">
    <property type="entry name" value="ATAXIN 7 RELATED"/>
    <property type="match status" value="1"/>
</dbReference>
<sequence>MAAYDDSLFISEGQSWSLWAENIGLRSPNSDTEDDDTKSNQEKTSTCLNRKEMSIYGYCPRWEDFYLVVCNLCGKAIKPQALQQHIDLRHEGESNTLKSEAEVESKSSLKSNKSHNTGKPCTRSLTCKTHSLTLRRAVHGRSKKFDELLIEHKAAKEAQMKASKPPEAAANMIQSTPPRGSVGLNNTSSIGQLNGPSAYVASNVGTSSTSSTSLFVRTLGGGTQTTHVTVPYPDPSPNSTTHYYSMDPPSTSSHSQTTPPSPAYWTSQRPAPPLSHSDNFFVGESPKPLAVCSYNARRLGGYLSTDHKVDALRSAFANALRKPHMGSNSDNSVSNNIIFNNNIERFNNVKPLLARKLQAAIPSNPNVNKEGIGVGVGYNGHIQLNSSNGVAIHNSTLTASLKRQTHPDLLRQNSTVVNTKSKSKKVKSNDSTINYVSNVVQLDASGSKNHFPVVAVSLQNGLTNPHTITFGNVPIAGVRNSNHALKLHQPITVRDAQVTDPRTSSGDGANFVLGSSLPRITAGNSAGGINIVGSPSALGSGTSTVSTSTLPHQGQVYFTAVSGSNNTQLLQQLLNCRTIGKNTGVKLLGTTSQGTVTGNRQTFVLQQEKEPS</sequence>
<evidence type="ECO:0000313" key="3">
    <source>
        <dbReference type="EMBL" id="KAB7506707.1"/>
    </source>
</evidence>
<comment type="caution">
    <text evidence="3">The sequence shown here is derived from an EMBL/GenBank/DDBJ whole genome shotgun (WGS) entry which is preliminary data.</text>
</comment>
<evidence type="ECO:0000256" key="1">
    <source>
        <dbReference type="SAM" id="MobiDB-lite"/>
    </source>
</evidence>
<evidence type="ECO:0000259" key="2">
    <source>
        <dbReference type="PROSITE" id="PS51505"/>
    </source>
</evidence>
<dbReference type="PANTHER" id="PTHR15117:SF24">
    <property type="entry name" value="SCA7 DOMAIN-CONTAINING PROTEIN"/>
    <property type="match status" value="1"/>
</dbReference>
<keyword evidence="4" id="KW-1185">Reference proteome</keyword>
<feature type="region of interest" description="Disordered" evidence="1">
    <location>
        <begin position="157"/>
        <end position="189"/>
    </location>
</feature>
<proteinExistence type="predicted"/>
<dbReference type="PROSITE" id="PS51505">
    <property type="entry name" value="SCA7"/>
    <property type="match status" value="1"/>
</dbReference>
<feature type="region of interest" description="Disordered" evidence="1">
    <location>
        <begin position="223"/>
        <end position="270"/>
    </location>
</feature>
<evidence type="ECO:0000313" key="4">
    <source>
        <dbReference type="Proteomes" id="UP000326759"/>
    </source>
</evidence>
<reference evidence="3 4" key="1">
    <citation type="journal article" date="2019" name="PLoS Biol.">
        <title>Sex chromosomes control vertical transmission of feminizing Wolbachia symbionts in an isopod.</title>
        <authorList>
            <person name="Becking T."/>
            <person name="Chebbi M.A."/>
            <person name="Giraud I."/>
            <person name="Moumen B."/>
            <person name="Laverre T."/>
            <person name="Caubet Y."/>
            <person name="Peccoud J."/>
            <person name="Gilbert C."/>
            <person name="Cordaux R."/>
        </authorList>
    </citation>
    <scope>NUCLEOTIDE SEQUENCE [LARGE SCALE GENOMIC DNA]</scope>
    <source>
        <strain evidence="3">ANa2</strain>
        <tissue evidence="3">Whole body excluding digestive tract and cuticle</tissue>
    </source>
</reference>
<feature type="compositionally biased region" description="Polar residues" evidence="1">
    <location>
        <begin position="172"/>
        <end position="189"/>
    </location>
</feature>
<dbReference type="EMBL" id="SEYY01000701">
    <property type="protein sequence ID" value="KAB7506707.1"/>
    <property type="molecule type" value="Genomic_DNA"/>
</dbReference>
<feature type="compositionally biased region" description="Basic and acidic residues" evidence="1">
    <location>
        <begin position="93"/>
        <end position="107"/>
    </location>
</feature>
<dbReference type="OrthoDB" id="21678at2759"/>
<dbReference type="Proteomes" id="UP000326759">
    <property type="component" value="Unassembled WGS sequence"/>
</dbReference>
<accession>A0A5N5TKM1</accession>
<feature type="compositionally biased region" description="Low complexity" evidence="1">
    <location>
        <begin position="248"/>
        <end position="258"/>
    </location>
</feature>
<dbReference type="Gene3D" id="6.10.140.670">
    <property type="match status" value="1"/>
</dbReference>
<protein>
    <submittedName>
        <fullName evidence="3">Ataxin-7-like protein 2</fullName>
    </submittedName>
</protein>
<name>A0A5N5TKM1_9CRUS</name>
<feature type="domain" description="SCA7" evidence="2">
    <location>
        <begin position="94"/>
        <end position="164"/>
    </location>
</feature>
<dbReference type="Pfam" id="PF08313">
    <property type="entry name" value="SCA7"/>
    <property type="match status" value="1"/>
</dbReference>
<dbReference type="AlphaFoldDB" id="A0A5N5TKM1"/>
<organism evidence="3 4">
    <name type="scientific">Armadillidium nasatum</name>
    <dbReference type="NCBI Taxonomy" id="96803"/>
    <lineage>
        <taxon>Eukaryota</taxon>
        <taxon>Metazoa</taxon>
        <taxon>Ecdysozoa</taxon>
        <taxon>Arthropoda</taxon>
        <taxon>Crustacea</taxon>
        <taxon>Multicrustacea</taxon>
        <taxon>Malacostraca</taxon>
        <taxon>Eumalacostraca</taxon>
        <taxon>Peracarida</taxon>
        <taxon>Isopoda</taxon>
        <taxon>Oniscidea</taxon>
        <taxon>Crinocheta</taxon>
        <taxon>Armadillidiidae</taxon>
        <taxon>Armadillidium</taxon>
    </lineage>
</organism>
<gene>
    <name evidence="3" type="primary">ATXN7L2</name>
    <name evidence="3" type="ORF">Anas_06599</name>
</gene>
<dbReference type="InterPro" id="IPR013243">
    <property type="entry name" value="SCA7_dom"/>
</dbReference>
<feature type="region of interest" description="Disordered" evidence="1">
    <location>
        <begin position="93"/>
        <end position="122"/>
    </location>
</feature>
<dbReference type="InterPro" id="IPR052237">
    <property type="entry name" value="Ataxin-7-like_regulator"/>
</dbReference>